<protein>
    <submittedName>
        <fullName evidence="2">Thymidine kinase, cytosolic</fullName>
    </submittedName>
</protein>
<reference evidence="2" key="1">
    <citation type="submission" date="2022-11" db="UniProtKB">
        <authorList>
            <consortium name="WormBaseParasite"/>
        </authorList>
    </citation>
    <scope>IDENTIFICATION</scope>
</reference>
<evidence type="ECO:0000313" key="1">
    <source>
        <dbReference type="Proteomes" id="UP000887576"/>
    </source>
</evidence>
<name>A0AC34QH49_9BILA</name>
<proteinExistence type="predicted"/>
<sequence length="2424" mass="270914">MDSGNYQCYAQNGIGGAFSPFLNVTVSSMDYFILEPPNLIASSGLKVSWQWFFEGNEISINDTHFISKNGELVVLRAADRFGSYQLKADSESGSAFSEKYFVKEDETAFATPPEFTIVLRPQDVIVNAVDFTSAIFECVPSLFGRYPAEIKWFLNGEPLVIDGREVRTEHGNRRLIINNVVSLIGSSVHSAKLRCEAEAGDESVVQEAEAHLEIIEPPIINKDVLPSEAMHKVGDSVNLVCKTTKAWPRAKISWFFNKEKLTTTNSEVLKIDHLETKHFGVYQCKASNDAGADFFQVWIKADDGNIDLAEHNSLKIIEKPKDTTVLAGKDVFLQCRTEDPHNTQLNWKMNGTDLVIDNMHLSMNATTLTIHAARKDDSGVYTCFATNNGLTAESSALLTVSGTKLIEYGPSDQSILIGSNVHIPCKLSDEFSGRNDLWTVWTRNGIEIAATGDAMRRIKFNNGNLIINQVGPDNIGLYKCTVHSVNGEEENASGWLKIIEKPSMPHNVHAILVNDTVPAKIRVSWRPGFDGNSPIIKHSIEMRTMGPTGLWSDWENVVDNVIENVPNEMCCSALVDNIRPSSTAEFRVISFNRFGAGKPSRPSEDITMPQQPPAAAPRNVAASARSSSSVMVQWQPPPPEQWNGNILGYHIRYRLYGYASADWNEKNVSNTHARNALIEPLITWREYEIQVAAYNDRGLGVYSKPIEVTTLEGVPMQAPQNVHVSVLNSTHIKVSFDPPDQQMISGVNLGYKIEIWKGAAHVGKPFKTVRIYPELTRIEEVIGNLDKFGHYNLTTVCFTAPGDGPSSKPIEVVTDEDIPGPVAAVDFDQIMSNSVVIQWEKPVQPNGVILKYIIRYWKDGAFDKNETEVDAEESELTIDGLTPSTKYSVDIQAVTKVGVGPKVEAKFESGVPPELPTKPTSLAVSDVGARSVVLQFVPGFDGHSFIKRWHVEACIGSSSIFTQIFNISAPKARSFVVEGLRPFTKYKLRLIAENVRGRGGPSDPTRTFQTRQTDPENPPEKVFAEPISDNQISLVWTPLMPSHWNGDPSGYLIHYRAVGDKSKLLTEIEKETDEEWKEVRASNPKASDLTLTGLRPFTSYQIKIYAENTFGKSTPSEVVFATTYESVPSGAPENVTAELDDFKRSVLVKWEDVDDKHKNGIITGYIVRVVPDETRLRQTHSIQAEVFGANQHSTKINGLRSFTDYRIFVVALTIVGEGPENSNPPLIKTSEGIPEEPVGLAFSYISSTEVRLKWLPPINANGRLTAYEVRHWKFGQEKNPTVVRLPYSMFSFSASQLTPNSTYVFGVKAETKVGWGPEEIVSVFTSDHSIPPPIPPTPQKHSTKLPTATDMWIQWPMRKYDERELTANDAVVRMVTIQYQKSNEDEWISYPNSISAKKNEVHLTNLVPNTAYRAKIKFIGDSADSIWSVESDWIKTKESFPSKPPSQLQASPYESSSILLQFSPLERSFWNSDAVGYKIFYRVYPSNDSFKMEEINPSEELPESGKIQHVVSKLSSFHHYVVQVQSFNTFGNSVLSRPVFVYVGYSIPKQTIRNLRAEPLSSTSIRVIWDEWKPTDDDVISGYKVRYAPLLSTLSSEIENEANGGDSTEEVVISEKNEIILTDLRKFTEYQISVSGYNRAGEGQSTVIRNTTLEDLPGPVGQLKFQDILFDSVNVSWTPPQQPNGKIFNYIIKYRTYKLEKNFEDRQQSTPLNYFLATKLDENATYFFTVQAENGAGTGAEVVGNVTIGYNIGAPDSPTKPTFVSEPSSFILYWKDGVPGTTQIIGHLVQAKRVSTVKRNTSPTVVYETDRLKKRAKRDDEFDYQPQHVIGEWVTISNVLGTDTEYRISYRQLEPASIYVFRVFARNQLGIGLPSPESAQLIVPESIPDDPFYTQWWFIIAIGLAIMLVIIIFITMLCWTGSRNRYKHKKRESFDSLQLADGGIVSYELRQSKNKQVRRTNELPSRPDTHTSWISNDQLRDPLNGAVGYGSIASDVDMVGSRANSVYRALATDNLPLSATQGNRQSNYMPYSQSSRVMAFSSRNNVSDNGQKSPVYRLSDYNTAHLTNDDNLSVEHNAPYSHERQQSNDDGNTSSDNLARHYQVSNDNEDIYRATWRKTKEQMEQMRSPGFPLPPLPPTVNRPVRSSEVSQDTSISDGSSSQTNGIAAGISLRALFPQSGVDRSSSGSHTPNIGATPEMMRDQCFCKQNGCIHLILGPMFSGKTTEMFRLCTRQKLAGKQVKIVKYALDNRYDDNMASTHDRSKMEAVAAKEIKDVFPQLLEADVIGIDEGQFFTDIVEFAEKLANNGKIVFIAALDGNYRREPFPCIADLLALAENAFKLTAVCKPCGQPAPFTLRTIETTEVEVIGGEEIYMAVCRDCYRKFNKTRDNGTLKEIFEDHKMGIENCEPIVKRPKLEELGTINV</sequence>
<dbReference type="Proteomes" id="UP000887576">
    <property type="component" value="Unplaced"/>
</dbReference>
<organism evidence="1 2">
    <name type="scientific">Panagrolaimus sp. JU765</name>
    <dbReference type="NCBI Taxonomy" id="591449"/>
    <lineage>
        <taxon>Eukaryota</taxon>
        <taxon>Metazoa</taxon>
        <taxon>Ecdysozoa</taxon>
        <taxon>Nematoda</taxon>
        <taxon>Chromadorea</taxon>
        <taxon>Rhabditida</taxon>
        <taxon>Tylenchina</taxon>
        <taxon>Panagrolaimomorpha</taxon>
        <taxon>Panagrolaimoidea</taxon>
        <taxon>Panagrolaimidae</taxon>
        <taxon>Panagrolaimus</taxon>
    </lineage>
</organism>
<dbReference type="WBParaSite" id="JU765_v2.g16319.t1">
    <property type="protein sequence ID" value="JU765_v2.g16319.t1"/>
    <property type="gene ID" value="JU765_v2.g16319"/>
</dbReference>
<accession>A0AC34QH49</accession>
<evidence type="ECO:0000313" key="2">
    <source>
        <dbReference type="WBParaSite" id="JU765_v2.g16319.t1"/>
    </source>
</evidence>